<dbReference type="InterPro" id="IPR001451">
    <property type="entry name" value="Hexapep"/>
</dbReference>
<keyword evidence="2" id="KW-0808">Transferase</keyword>
<sequence>MKIYSTIRNFIISPFMNQRNRYSSYLIGDWTYGAPNILDWGSGELTIGKFCSIASEVKILVGGEHHSDWISTYPFDAFFGKQGTVGPSHRSKGGVEIGNDVWIGTDVLILSGVKIGDGAIIGARSVVTKNVAPYSVVVGNPATLIRLRFSPEQIAALLRIRWWDWPIPELTRIQPMLMSKDLEAFIQTHDPLIKAT</sequence>
<dbReference type="PANTHER" id="PTHR43300:SF11">
    <property type="entry name" value="ACETYLTRANSFERASE RV3034C-RELATED"/>
    <property type="match status" value="1"/>
</dbReference>
<accession>A0A9D7SDN7</accession>
<evidence type="ECO:0000313" key="6">
    <source>
        <dbReference type="Proteomes" id="UP000886657"/>
    </source>
</evidence>
<name>A0A9D7SDN7_9BACT</name>
<dbReference type="SUPFAM" id="SSF51161">
    <property type="entry name" value="Trimeric LpxA-like enzymes"/>
    <property type="match status" value="1"/>
</dbReference>
<evidence type="ECO:0000256" key="4">
    <source>
        <dbReference type="ARBA" id="ARBA00023315"/>
    </source>
</evidence>
<dbReference type="InterPro" id="IPR050179">
    <property type="entry name" value="Trans_hexapeptide_repeat"/>
</dbReference>
<evidence type="ECO:0000256" key="3">
    <source>
        <dbReference type="ARBA" id="ARBA00022737"/>
    </source>
</evidence>
<evidence type="ECO:0000256" key="2">
    <source>
        <dbReference type="ARBA" id="ARBA00022679"/>
    </source>
</evidence>
<protein>
    <submittedName>
        <fullName evidence="5">CatB-related O-acetyltransferase</fullName>
    </submittedName>
</protein>
<dbReference type="Gene3D" id="2.160.10.10">
    <property type="entry name" value="Hexapeptide repeat proteins"/>
    <property type="match status" value="1"/>
</dbReference>
<keyword evidence="4" id="KW-0012">Acyltransferase</keyword>
<comment type="caution">
    <text evidence="5">The sequence shown here is derived from an EMBL/GenBank/DDBJ whole genome shotgun (WGS) entry which is preliminary data.</text>
</comment>
<dbReference type="PROSITE" id="PS00101">
    <property type="entry name" value="HEXAPEP_TRANSFERASES"/>
    <property type="match status" value="1"/>
</dbReference>
<dbReference type="InterPro" id="IPR018357">
    <property type="entry name" value="Hexapep_transf_CS"/>
</dbReference>
<dbReference type="AlphaFoldDB" id="A0A9D7SDN7"/>
<evidence type="ECO:0000313" key="5">
    <source>
        <dbReference type="EMBL" id="MBK9794916.1"/>
    </source>
</evidence>
<organism evidence="5 6">
    <name type="scientific">Candidatus Geothrix skivensis</name>
    <dbReference type="NCBI Taxonomy" id="2954439"/>
    <lineage>
        <taxon>Bacteria</taxon>
        <taxon>Pseudomonadati</taxon>
        <taxon>Acidobacteriota</taxon>
        <taxon>Holophagae</taxon>
        <taxon>Holophagales</taxon>
        <taxon>Holophagaceae</taxon>
        <taxon>Geothrix</taxon>
    </lineage>
</organism>
<dbReference type="Pfam" id="PF00132">
    <property type="entry name" value="Hexapep"/>
    <property type="match status" value="1"/>
</dbReference>
<dbReference type="GO" id="GO:0016746">
    <property type="term" value="F:acyltransferase activity"/>
    <property type="evidence" value="ECO:0007669"/>
    <property type="project" value="UniProtKB-KW"/>
</dbReference>
<reference evidence="5" key="1">
    <citation type="submission" date="2020-10" db="EMBL/GenBank/DDBJ databases">
        <title>Connecting structure to function with the recovery of over 1000 high-quality activated sludge metagenome-assembled genomes encoding full-length rRNA genes using long-read sequencing.</title>
        <authorList>
            <person name="Singleton C.M."/>
            <person name="Petriglieri F."/>
            <person name="Kristensen J.M."/>
            <person name="Kirkegaard R.H."/>
            <person name="Michaelsen T.Y."/>
            <person name="Andersen M.H."/>
            <person name="Karst S.M."/>
            <person name="Dueholm M.S."/>
            <person name="Nielsen P.H."/>
            <person name="Albertsen M."/>
        </authorList>
    </citation>
    <scope>NUCLEOTIDE SEQUENCE</scope>
    <source>
        <strain evidence="5">Skiv_18-Q3-R9-52_MAXAC.067</strain>
    </source>
</reference>
<keyword evidence="3" id="KW-0677">Repeat</keyword>
<dbReference type="EMBL" id="JADKIO010000002">
    <property type="protein sequence ID" value="MBK9794916.1"/>
    <property type="molecule type" value="Genomic_DNA"/>
</dbReference>
<dbReference type="InterPro" id="IPR011004">
    <property type="entry name" value="Trimer_LpxA-like_sf"/>
</dbReference>
<evidence type="ECO:0000256" key="1">
    <source>
        <dbReference type="ARBA" id="ARBA00007274"/>
    </source>
</evidence>
<dbReference type="Proteomes" id="UP000886657">
    <property type="component" value="Unassembled WGS sequence"/>
</dbReference>
<proteinExistence type="inferred from homology"/>
<comment type="similarity">
    <text evidence="1">Belongs to the transferase hexapeptide repeat family.</text>
</comment>
<gene>
    <name evidence="5" type="ORF">IPP58_00175</name>
</gene>
<dbReference type="PANTHER" id="PTHR43300">
    <property type="entry name" value="ACETYLTRANSFERASE"/>
    <property type="match status" value="1"/>
</dbReference>
<dbReference type="CDD" id="cd03349">
    <property type="entry name" value="LbH_XAT"/>
    <property type="match status" value="1"/>
</dbReference>